<dbReference type="Proteomes" id="UP000178645">
    <property type="component" value="Unassembled WGS sequence"/>
</dbReference>
<evidence type="ECO:0000313" key="2">
    <source>
        <dbReference type="Proteomes" id="UP000178645"/>
    </source>
</evidence>
<accession>A0A1F6Y4B6</accession>
<comment type="caution">
    <text evidence="1">The sequence shown here is derived from an EMBL/GenBank/DDBJ whole genome shotgun (WGS) entry which is preliminary data.</text>
</comment>
<proteinExistence type="predicted"/>
<sequence length="209" mass="23552">MSEKINLKARSEAYKDAKSAVEKGGPEAVGAARRMINEEKIGQSEEFEETARADMEAFDKKQKALSEQIEVARTSRNREEVARLEKLYDQNDAEYHGNPETAGAKLEKEPKFVVLDNAKLKEIFGETLIGKPASEVMRLVKEKYGDKVPGLEHREYLISNPDKVPKQMQDGSYYYFLRELNASGGVPCAYWGISELGRRATSPESGWWG</sequence>
<reference evidence="1 2" key="1">
    <citation type="journal article" date="2016" name="Nat. Commun.">
        <title>Thousands of microbial genomes shed light on interconnected biogeochemical processes in an aquifer system.</title>
        <authorList>
            <person name="Anantharaman K."/>
            <person name="Brown C.T."/>
            <person name="Hug L.A."/>
            <person name="Sharon I."/>
            <person name="Castelle C.J."/>
            <person name="Probst A.J."/>
            <person name="Thomas B.C."/>
            <person name="Singh A."/>
            <person name="Wilkins M.J."/>
            <person name="Karaoz U."/>
            <person name="Brodie E.L."/>
            <person name="Williams K.H."/>
            <person name="Hubbard S.S."/>
            <person name="Banfield J.F."/>
        </authorList>
    </citation>
    <scope>NUCLEOTIDE SEQUENCE [LARGE SCALE GENOMIC DNA]</scope>
</reference>
<evidence type="ECO:0000313" key="1">
    <source>
        <dbReference type="EMBL" id="OGJ01214.1"/>
    </source>
</evidence>
<protein>
    <submittedName>
        <fullName evidence="1">Uncharacterized protein</fullName>
    </submittedName>
</protein>
<organism evidence="1 2">
    <name type="scientific">Candidatus Nomurabacteria bacterium RIFCSPLOWO2_12_FULL_44_11</name>
    <dbReference type="NCBI Taxonomy" id="1801796"/>
    <lineage>
        <taxon>Bacteria</taxon>
        <taxon>Candidatus Nomuraibacteriota</taxon>
    </lineage>
</organism>
<name>A0A1F6Y4B6_9BACT</name>
<dbReference type="EMBL" id="MFVU01000031">
    <property type="protein sequence ID" value="OGJ01214.1"/>
    <property type="molecule type" value="Genomic_DNA"/>
</dbReference>
<gene>
    <name evidence="1" type="ORF">A3G53_03640</name>
</gene>
<dbReference type="AlphaFoldDB" id="A0A1F6Y4B6"/>